<dbReference type="EMBL" id="CP032157">
    <property type="protein sequence ID" value="AXY74007.1"/>
    <property type="molecule type" value="Genomic_DNA"/>
</dbReference>
<dbReference type="KEGG" id="pseg:D3H65_08425"/>
<dbReference type="InterPro" id="IPR011006">
    <property type="entry name" value="CheY-like_superfamily"/>
</dbReference>
<sequence>MIRALLIDDEPKNNRILKLMLEEFCPQVKIEGQADNAEDGVTLIRDTGPDLVFLDIEMPYGSGFDLLDKLKPVSFEIIFITAFNNYSLKAIKYSALDYLLKPVNIDELIAAVTKASDKLATRNINARIENLLYNLKRPQQGLQKIALPSKEGYVFVSLTDIIRCEAKSGYTTFFIKDMEKIISSKNIKEYEPLLTDDTFFRIHNSHIVNLNYVKKYHRGRGGFLEMEDGAMIEVATRRKDELMARFGLS</sequence>
<dbReference type="RefSeq" id="WP_119049894.1">
    <property type="nucleotide sequence ID" value="NZ_CP032157.1"/>
</dbReference>
<evidence type="ECO:0000313" key="4">
    <source>
        <dbReference type="EMBL" id="AXY74007.1"/>
    </source>
</evidence>
<evidence type="ECO:0000313" key="5">
    <source>
        <dbReference type="Proteomes" id="UP000263900"/>
    </source>
</evidence>
<dbReference type="SUPFAM" id="SSF52172">
    <property type="entry name" value="CheY-like"/>
    <property type="match status" value="1"/>
</dbReference>
<evidence type="ECO:0000259" key="2">
    <source>
        <dbReference type="PROSITE" id="PS50110"/>
    </source>
</evidence>
<dbReference type="OrthoDB" id="1646880at2"/>
<organism evidence="4 5">
    <name type="scientific">Paraflavitalea soli</name>
    <dbReference type="NCBI Taxonomy" id="2315862"/>
    <lineage>
        <taxon>Bacteria</taxon>
        <taxon>Pseudomonadati</taxon>
        <taxon>Bacteroidota</taxon>
        <taxon>Chitinophagia</taxon>
        <taxon>Chitinophagales</taxon>
        <taxon>Chitinophagaceae</taxon>
        <taxon>Paraflavitalea</taxon>
    </lineage>
</organism>
<name>A0A3B7MK40_9BACT</name>
<dbReference type="PROSITE" id="PS50930">
    <property type="entry name" value="HTH_LYTTR"/>
    <property type="match status" value="1"/>
</dbReference>
<dbReference type="GO" id="GO:0000156">
    <property type="term" value="F:phosphorelay response regulator activity"/>
    <property type="evidence" value="ECO:0007669"/>
    <property type="project" value="InterPro"/>
</dbReference>
<feature type="modified residue" description="4-aspartylphosphate" evidence="1">
    <location>
        <position position="55"/>
    </location>
</feature>
<dbReference type="AlphaFoldDB" id="A0A3B7MK40"/>
<keyword evidence="4" id="KW-0238">DNA-binding</keyword>
<dbReference type="Gene3D" id="3.40.50.2300">
    <property type="match status" value="1"/>
</dbReference>
<dbReference type="Gene3D" id="2.40.50.1020">
    <property type="entry name" value="LytTr DNA-binding domain"/>
    <property type="match status" value="1"/>
</dbReference>
<dbReference type="GO" id="GO:0003677">
    <property type="term" value="F:DNA binding"/>
    <property type="evidence" value="ECO:0007669"/>
    <property type="project" value="UniProtKB-KW"/>
</dbReference>
<dbReference type="Pfam" id="PF04397">
    <property type="entry name" value="LytTR"/>
    <property type="match status" value="1"/>
</dbReference>
<feature type="domain" description="HTH LytTR-type" evidence="3">
    <location>
        <begin position="145"/>
        <end position="248"/>
    </location>
</feature>
<dbReference type="PANTHER" id="PTHR37299:SF1">
    <property type="entry name" value="STAGE 0 SPORULATION PROTEIN A HOMOLOG"/>
    <property type="match status" value="1"/>
</dbReference>
<dbReference type="PROSITE" id="PS50110">
    <property type="entry name" value="RESPONSE_REGULATORY"/>
    <property type="match status" value="1"/>
</dbReference>
<evidence type="ECO:0000259" key="3">
    <source>
        <dbReference type="PROSITE" id="PS50930"/>
    </source>
</evidence>
<feature type="domain" description="Response regulatory" evidence="2">
    <location>
        <begin position="3"/>
        <end position="116"/>
    </location>
</feature>
<dbReference type="Pfam" id="PF00072">
    <property type="entry name" value="Response_reg"/>
    <property type="match status" value="1"/>
</dbReference>
<dbReference type="InterPro" id="IPR001789">
    <property type="entry name" value="Sig_transdc_resp-reg_receiver"/>
</dbReference>
<evidence type="ECO:0000256" key="1">
    <source>
        <dbReference type="PROSITE-ProRule" id="PRU00169"/>
    </source>
</evidence>
<gene>
    <name evidence="4" type="ORF">D3H65_08425</name>
</gene>
<reference evidence="4 5" key="1">
    <citation type="submission" date="2018-09" db="EMBL/GenBank/DDBJ databases">
        <title>Genome sequencing of strain 6GH32-13.</title>
        <authorList>
            <person name="Weon H.-Y."/>
            <person name="Heo J."/>
            <person name="Kwon S.-W."/>
        </authorList>
    </citation>
    <scope>NUCLEOTIDE SEQUENCE [LARGE SCALE GENOMIC DNA]</scope>
    <source>
        <strain evidence="4 5">5GH32-13</strain>
    </source>
</reference>
<dbReference type="InterPro" id="IPR007492">
    <property type="entry name" value="LytTR_DNA-bd_dom"/>
</dbReference>
<dbReference type="Proteomes" id="UP000263900">
    <property type="component" value="Chromosome"/>
</dbReference>
<accession>A0A3B7MK40</accession>
<dbReference type="SMART" id="SM00850">
    <property type="entry name" value="LytTR"/>
    <property type="match status" value="1"/>
</dbReference>
<keyword evidence="5" id="KW-1185">Reference proteome</keyword>
<proteinExistence type="predicted"/>
<protein>
    <submittedName>
        <fullName evidence="4">DNA-binding response regulator</fullName>
    </submittedName>
</protein>
<dbReference type="PANTHER" id="PTHR37299">
    <property type="entry name" value="TRANSCRIPTIONAL REGULATOR-RELATED"/>
    <property type="match status" value="1"/>
</dbReference>
<keyword evidence="1" id="KW-0597">Phosphoprotein</keyword>
<dbReference type="InterPro" id="IPR046947">
    <property type="entry name" value="LytR-like"/>
</dbReference>
<dbReference type="SMART" id="SM00448">
    <property type="entry name" value="REC"/>
    <property type="match status" value="1"/>
</dbReference>